<gene>
    <name evidence="2" type="ORF">PoB_004971000</name>
</gene>
<feature type="transmembrane region" description="Helical" evidence="1">
    <location>
        <begin position="70"/>
        <end position="94"/>
    </location>
</feature>
<name>A0AAV4BVR2_9GAST</name>
<sequence length="103" mass="11662">MDNQTLGALVTQRPEYPFRNLQGFFCHVFEFEPSTPLPDRGLKAGDHLIIDRLFSQEEIHIARSSEPGHFALLLGFLLLFLTPVGCTGCIFLNFCISLECFQD</sequence>
<dbReference type="AlphaFoldDB" id="A0AAV4BVR2"/>
<evidence type="ECO:0000256" key="1">
    <source>
        <dbReference type="SAM" id="Phobius"/>
    </source>
</evidence>
<evidence type="ECO:0000313" key="3">
    <source>
        <dbReference type="Proteomes" id="UP000735302"/>
    </source>
</evidence>
<protein>
    <recommendedName>
        <fullName evidence="4">SH3 domain-containing protein</fullName>
    </recommendedName>
</protein>
<dbReference type="Proteomes" id="UP000735302">
    <property type="component" value="Unassembled WGS sequence"/>
</dbReference>
<keyword evidence="1" id="KW-1133">Transmembrane helix</keyword>
<evidence type="ECO:0000313" key="2">
    <source>
        <dbReference type="EMBL" id="GFO23205.1"/>
    </source>
</evidence>
<organism evidence="2 3">
    <name type="scientific">Plakobranchus ocellatus</name>
    <dbReference type="NCBI Taxonomy" id="259542"/>
    <lineage>
        <taxon>Eukaryota</taxon>
        <taxon>Metazoa</taxon>
        <taxon>Spiralia</taxon>
        <taxon>Lophotrochozoa</taxon>
        <taxon>Mollusca</taxon>
        <taxon>Gastropoda</taxon>
        <taxon>Heterobranchia</taxon>
        <taxon>Euthyneura</taxon>
        <taxon>Panpulmonata</taxon>
        <taxon>Sacoglossa</taxon>
        <taxon>Placobranchoidea</taxon>
        <taxon>Plakobranchidae</taxon>
        <taxon>Plakobranchus</taxon>
    </lineage>
</organism>
<comment type="caution">
    <text evidence="2">The sequence shown here is derived from an EMBL/GenBank/DDBJ whole genome shotgun (WGS) entry which is preliminary data.</text>
</comment>
<accession>A0AAV4BVR2</accession>
<keyword evidence="3" id="KW-1185">Reference proteome</keyword>
<keyword evidence="1" id="KW-0812">Transmembrane</keyword>
<proteinExistence type="predicted"/>
<reference evidence="2 3" key="1">
    <citation type="journal article" date="2021" name="Elife">
        <title>Chloroplast acquisition without the gene transfer in kleptoplastic sea slugs, Plakobranchus ocellatus.</title>
        <authorList>
            <person name="Maeda T."/>
            <person name="Takahashi S."/>
            <person name="Yoshida T."/>
            <person name="Shimamura S."/>
            <person name="Takaki Y."/>
            <person name="Nagai Y."/>
            <person name="Toyoda A."/>
            <person name="Suzuki Y."/>
            <person name="Arimoto A."/>
            <person name="Ishii H."/>
            <person name="Satoh N."/>
            <person name="Nishiyama T."/>
            <person name="Hasebe M."/>
            <person name="Maruyama T."/>
            <person name="Minagawa J."/>
            <person name="Obokata J."/>
            <person name="Shigenobu S."/>
        </authorList>
    </citation>
    <scope>NUCLEOTIDE SEQUENCE [LARGE SCALE GENOMIC DNA]</scope>
</reference>
<dbReference type="EMBL" id="BLXT01005502">
    <property type="protein sequence ID" value="GFO23205.1"/>
    <property type="molecule type" value="Genomic_DNA"/>
</dbReference>
<keyword evidence="1" id="KW-0472">Membrane</keyword>
<evidence type="ECO:0008006" key="4">
    <source>
        <dbReference type="Google" id="ProtNLM"/>
    </source>
</evidence>